<evidence type="ECO:0000256" key="4">
    <source>
        <dbReference type="ARBA" id="ARBA00023163"/>
    </source>
</evidence>
<keyword evidence="5" id="KW-0143">Chaperone</keyword>
<dbReference type="GO" id="GO:0006335">
    <property type="term" value="P:DNA replication-dependent chromatin assembly"/>
    <property type="evidence" value="ECO:0007669"/>
    <property type="project" value="TreeGrafter"/>
</dbReference>
<dbReference type="PANTHER" id="PTHR12040">
    <property type="entry name" value="ANTI-SILENCING PROTEIN 1"/>
    <property type="match status" value="1"/>
</dbReference>
<sequence length="341" mass="39169">MTRAAGTFERKEGSSLNTFYFYFYFFHSPPDLNRSLTAASLQFYNSRTIYFFKMSEVNVTKVIVNNPICDILDPFVFTIEFEALNKLEADLEWKIFYISAVNEGESNQETNQGTNHDIELDNIFLGPIERGVMMFDYAVNPPDYKNMDADSVLGLQAILISANYKEKEFIRIAYYMNSFYKDIELREKPPAVPQLDKICRHIFVDNPRIVKFSIGWDSDEKDEFKEFDKENEKIELYNCGKVKEDIESNSNVTNQSTQENMFISNVTNTNLQSGNIAKDEMNNLNIGKGNPNITLPSSTQNNFSENNFLNHSELSNDLDKCEIFNANIKGISRITIGNNNA</sequence>
<dbReference type="GO" id="GO:0042393">
    <property type="term" value="F:histone binding"/>
    <property type="evidence" value="ECO:0007669"/>
    <property type="project" value="TreeGrafter"/>
</dbReference>
<evidence type="ECO:0000256" key="2">
    <source>
        <dbReference type="ARBA" id="ARBA00006051"/>
    </source>
</evidence>
<dbReference type="GO" id="GO:0005634">
    <property type="term" value="C:nucleus"/>
    <property type="evidence" value="ECO:0007669"/>
    <property type="project" value="UniProtKB-SubCell"/>
</dbReference>
<reference evidence="9 10" key="2">
    <citation type="submission" date="2016-05" db="EMBL/GenBank/DDBJ databases">
        <authorList>
            <person name="Naeem Raeece"/>
        </authorList>
    </citation>
    <scope>NUCLEOTIDE SEQUENCE [LARGE SCALE GENOMIC DNA]</scope>
</reference>
<evidence type="ECO:0000256" key="6">
    <source>
        <dbReference type="ARBA" id="ARBA00023242"/>
    </source>
</evidence>
<evidence type="ECO:0000256" key="1">
    <source>
        <dbReference type="ARBA" id="ARBA00004123"/>
    </source>
</evidence>
<protein>
    <submittedName>
        <fullName evidence="7">Histone chaperone ASF1, putative (ASF1)</fullName>
    </submittedName>
</protein>
<evidence type="ECO:0000313" key="8">
    <source>
        <dbReference type="EMBL" id="SBT49458.1"/>
    </source>
</evidence>
<evidence type="ECO:0000313" key="9">
    <source>
        <dbReference type="Proteomes" id="UP000078550"/>
    </source>
</evidence>
<keyword evidence="3" id="KW-0805">Transcription regulation</keyword>
<dbReference type="EMBL" id="FLRD01000152">
    <property type="protein sequence ID" value="SBT49080.1"/>
    <property type="molecule type" value="Genomic_DNA"/>
</dbReference>
<accession>A0A1A8ZYR5</accession>
<dbReference type="PANTHER" id="PTHR12040:SF0">
    <property type="entry name" value="HISTONE CHAPERONE ASF1"/>
    <property type="match status" value="1"/>
</dbReference>
<comment type="subcellular location">
    <subcellularLocation>
        <location evidence="1">Nucleus</location>
    </subcellularLocation>
</comment>
<proteinExistence type="inferred from homology"/>
<gene>
    <name evidence="7" type="ORF">POVWA1_058810</name>
    <name evidence="8" type="ORF">POVWA2_058110</name>
</gene>
<keyword evidence="4" id="KW-0804">Transcription</keyword>
<reference evidence="7" key="1">
    <citation type="submission" date="2016-05" db="EMBL/GenBank/DDBJ databases">
        <authorList>
            <person name="Lavstsen T."/>
            <person name="Jespersen J.S."/>
        </authorList>
    </citation>
    <scope>NUCLEOTIDE SEQUENCE [LARGE SCALE GENOMIC DNA]</scope>
</reference>
<dbReference type="Pfam" id="PF04729">
    <property type="entry name" value="ASF1_hist_chap"/>
    <property type="match status" value="1"/>
</dbReference>
<dbReference type="Proteomes" id="UP000078550">
    <property type="component" value="Unassembled WGS sequence"/>
</dbReference>
<dbReference type="Gene3D" id="2.60.40.1490">
    <property type="entry name" value="Histone chaperone ASF1-like"/>
    <property type="match status" value="1"/>
</dbReference>
<keyword evidence="10" id="KW-1185">Reference proteome</keyword>
<evidence type="ECO:0000313" key="10">
    <source>
        <dbReference type="Proteomes" id="UP000078555"/>
    </source>
</evidence>
<dbReference type="AlphaFoldDB" id="A0A1A8ZYR5"/>
<dbReference type="InterPro" id="IPR006818">
    <property type="entry name" value="ASF1-like"/>
</dbReference>
<evidence type="ECO:0000313" key="7">
    <source>
        <dbReference type="EMBL" id="SBT49080.1"/>
    </source>
</evidence>
<dbReference type="EMBL" id="FLRE01000195">
    <property type="protein sequence ID" value="SBT49458.1"/>
    <property type="molecule type" value="Genomic_DNA"/>
</dbReference>
<dbReference type="SUPFAM" id="SSF101546">
    <property type="entry name" value="ASF1-like"/>
    <property type="match status" value="1"/>
</dbReference>
<organism evidence="7 10">
    <name type="scientific">Plasmodium ovale wallikeri</name>
    <dbReference type="NCBI Taxonomy" id="864142"/>
    <lineage>
        <taxon>Eukaryota</taxon>
        <taxon>Sar</taxon>
        <taxon>Alveolata</taxon>
        <taxon>Apicomplexa</taxon>
        <taxon>Aconoidasida</taxon>
        <taxon>Haemosporida</taxon>
        <taxon>Plasmodiidae</taxon>
        <taxon>Plasmodium</taxon>
        <taxon>Plasmodium (Plasmodium)</taxon>
    </lineage>
</organism>
<name>A0A1A8ZYR5_PLAOA</name>
<evidence type="ECO:0000256" key="5">
    <source>
        <dbReference type="ARBA" id="ARBA00023186"/>
    </source>
</evidence>
<dbReference type="Proteomes" id="UP000078555">
    <property type="component" value="Unassembled WGS sequence"/>
</dbReference>
<dbReference type="GO" id="GO:0000785">
    <property type="term" value="C:chromatin"/>
    <property type="evidence" value="ECO:0007669"/>
    <property type="project" value="TreeGrafter"/>
</dbReference>
<evidence type="ECO:0000256" key="3">
    <source>
        <dbReference type="ARBA" id="ARBA00023015"/>
    </source>
</evidence>
<dbReference type="InterPro" id="IPR036747">
    <property type="entry name" value="ASF1-like_sf"/>
</dbReference>
<keyword evidence="6" id="KW-0539">Nucleus</keyword>
<comment type="similarity">
    <text evidence="2">Belongs to the ASF1 family.</text>
</comment>